<gene>
    <name evidence="2" type="ORF">LCGC14_0700150</name>
</gene>
<protein>
    <recommendedName>
        <fullName evidence="3">Zinc ribbon domain-containing protein</fullName>
    </recommendedName>
</protein>
<dbReference type="EMBL" id="LAZR01001492">
    <property type="protein sequence ID" value="KKN43733.1"/>
    <property type="molecule type" value="Genomic_DNA"/>
</dbReference>
<name>A0A0F9TQR1_9ZZZZ</name>
<comment type="caution">
    <text evidence="2">The sequence shown here is derived from an EMBL/GenBank/DDBJ whole genome shotgun (WGS) entry which is preliminary data.</text>
</comment>
<evidence type="ECO:0008006" key="3">
    <source>
        <dbReference type="Google" id="ProtNLM"/>
    </source>
</evidence>
<organism evidence="2">
    <name type="scientific">marine sediment metagenome</name>
    <dbReference type="NCBI Taxonomy" id="412755"/>
    <lineage>
        <taxon>unclassified sequences</taxon>
        <taxon>metagenomes</taxon>
        <taxon>ecological metagenomes</taxon>
    </lineage>
</organism>
<proteinExistence type="predicted"/>
<sequence>MGKCESCATKISDDYKFCASCNQKYKEGQAKKEIANQLKNLNMNLGHLTALYAKVHPAEEKELQDEWDAKAKEKEDEEEGYH</sequence>
<feature type="compositionally biased region" description="Basic and acidic residues" evidence="1">
    <location>
        <begin position="67"/>
        <end position="82"/>
    </location>
</feature>
<reference evidence="2" key="1">
    <citation type="journal article" date="2015" name="Nature">
        <title>Complex archaea that bridge the gap between prokaryotes and eukaryotes.</title>
        <authorList>
            <person name="Spang A."/>
            <person name="Saw J.H."/>
            <person name="Jorgensen S.L."/>
            <person name="Zaremba-Niedzwiedzka K."/>
            <person name="Martijn J."/>
            <person name="Lind A.E."/>
            <person name="van Eijk R."/>
            <person name="Schleper C."/>
            <person name="Guy L."/>
            <person name="Ettema T.J."/>
        </authorList>
    </citation>
    <scope>NUCLEOTIDE SEQUENCE</scope>
</reference>
<dbReference type="AlphaFoldDB" id="A0A0F9TQR1"/>
<accession>A0A0F9TQR1</accession>
<evidence type="ECO:0000313" key="2">
    <source>
        <dbReference type="EMBL" id="KKN43733.1"/>
    </source>
</evidence>
<feature type="region of interest" description="Disordered" evidence="1">
    <location>
        <begin position="60"/>
        <end position="82"/>
    </location>
</feature>
<evidence type="ECO:0000256" key="1">
    <source>
        <dbReference type="SAM" id="MobiDB-lite"/>
    </source>
</evidence>